<feature type="transmembrane region" description="Helical" evidence="9">
    <location>
        <begin position="70"/>
        <end position="87"/>
    </location>
</feature>
<protein>
    <submittedName>
        <fullName evidence="11">Oligopeptide:H+ symporter</fullName>
    </submittedName>
</protein>
<evidence type="ECO:0000256" key="7">
    <source>
        <dbReference type="ARBA" id="ARBA00023136"/>
    </source>
</evidence>
<feature type="transmembrane region" description="Helical" evidence="9">
    <location>
        <begin position="154"/>
        <end position="180"/>
    </location>
</feature>
<organism evidence="11 12">
    <name type="scientific">Saxibacter everestensis</name>
    <dbReference type="NCBI Taxonomy" id="2909229"/>
    <lineage>
        <taxon>Bacteria</taxon>
        <taxon>Bacillati</taxon>
        <taxon>Actinomycetota</taxon>
        <taxon>Actinomycetes</taxon>
        <taxon>Micrococcales</taxon>
        <taxon>Brevibacteriaceae</taxon>
        <taxon>Saxibacter</taxon>
    </lineage>
</organism>
<keyword evidence="5 9" id="KW-0812">Transmembrane</keyword>
<comment type="similarity">
    <text evidence="2">Belongs to the major facilitator superfamily. Proton-dependent oligopeptide transporter (POT/PTR) (TC 2.A.17) family.</text>
</comment>
<name>A0ABY8QYP9_9MICO</name>
<feature type="transmembrane region" description="Helical" evidence="9">
    <location>
        <begin position="320"/>
        <end position="344"/>
    </location>
</feature>
<dbReference type="EMBL" id="CP090958">
    <property type="protein sequence ID" value="WGW13576.1"/>
    <property type="molecule type" value="Genomic_DNA"/>
</dbReference>
<evidence type="ECO:0000256" key="2">
    <source>
        <dbReference type="ARBA" id="ARBA00005982"/>
    </source>
</evidence>
<proteinExistence type="inferred from homology"/>
<evidence type="ECO:0000313" key="11">
    <source>
        <dbReference type="EMBL" id="WGW13576.1"/>
    </source>
</evidence>
<dbReference type="PROSITE" id="PS50850">
    <property type="entry name" value="MFS"/>
    <property type="match status" value="1"/>
</dbReference>
<dbReference type="PANTHER" id="PTHR23517:SF15">
    <property type="entry name" value="PROTON-DEPENDENT OLIGOPEPTIDE FAMILY TRANSPORT PROTEIN"/>
    <property type="match status" value="1"/>
</dbReference>
<gene>
    <name evidence="11" type="ORF">LWF01_07415</name>
</gene>
<dbReference type="InterPro" id="IPR036259">
    <property type="entry name" value="MFS_trans_sf"/>
</dbReference>
<dbReference type="InterPro" id="IPR050171">
    <property type="entry name" value="MFS_Transporters"/>
</dbReference>
<evidence type="ECO:0000313" key="12">
    <source>
        <dbReference type="Proteomes" id="UP001209083"/>
    </source>
</evidence>
<feature type="compositionally biased region" description="Polar residues" evidence="8">
    <location>
        <begin position="13"/>
        <end position="23"/>
    </location>
</feature>
<feature type="transmembrane region" description="Helical" evidence="9">
    <location>
        <begin position="426"/>
        <end position="452"/>
    </location>
</feature>
<dbReference type="SUPFAM" id="SSF103473">
    <property type="entry name" value="MFS general substrate transporter"/>
    <property type="match status" value="1"/>
</dbReference>
<keyword evidence="12" id="KW-1185">Reference proteome</keyword>
<dbReference type="InterPro" id="IPR020846">
    <property type="entry name" value="MFS_dom"/>
</dbReference>
<feature type="transmembrane region" description="Helical" evidence="9">
    <location>
        <begin position="192"/>
        <end position="212"/>
    </location>
</feature>
<comment type="subcellular location">
    <subcellularLocation>
        <location evidence="1">Cell membrane</location>
        <topology evidence="1">Multi-pass membrane protein</topology>
    </subcellularLocation>
</comment>
<accession>A0ABY8QYP9</accession>
<sequence length="522" mass="54329">MSTGEPRPGVVEGTNNRDASETGSMEELTVSPEGARRRSASTPSEGPGGRFFGHPRGLLTLAGLQMWERFSFYGLLVVLAYYLYYSLTDGGLGLATPVAVAITGSYGGAVYAVQMLGAWIADRLVPARTVALCGGLLIMCGHIMLALVPGTAGLVAGLILIMVGTGGLAVNATAMVGNLYSKNDLRRDSGYSIYYMGITVGAFLGPLVTGGLQVEAGFHVAFGAAAVGMTIGIVQYIFGWKSLPSATKEIPNPLPKSKRLPALAIALLVLATIGLAVAACLITLENVSSIITAFIIVASVAYFAVILSSRSIDGKERRQVIAYIPIFLGTLLFWALLLQLATTMAVYMDTRVDLSLGTFTIPPAWIITSSSIFVAILAPVFAVVWARLGSRQPGAYTKIAIGIVVLGIGYAVFATGSGTEGSANSALIALLGMFIFAVGEIIVAPVAISTTTRLAPLAYKNQMMALYFLTMAGGSTLAGFLGAKYSPAQELLFFGGTAVAAVVIAVALILAGKIVGRSIRTN</sequence>
<feature type="transmembrane region" description="Helical" evidence="9">
    <location>
        <begin position="93"/>
        <end position="113"/>
    </location>
</feature>
<keyword evidence="6 9" id="KW-1133">Transmembrane helix</keyword>
<feature type="transmembrane region" description="Helical" evidence="9">
    <location>
        <begin position="218"/>
        <end position="239"/>
    </location>
</feature>
<dbReference type="InterPro" id="IPR005279">
    <property type="entry name" value="Dipep/tripep_permease"/>
</dbReference>
<dbReference type="Gene3D" id="1.20.1250.20">
    <property type="entry name" value="MFS general substrate transporter like domains"/>
    <property type="match status" value="1"/>
</dbReference>
<evidence type="ECO:0000256" key="4">
    <source>
        <dbReference type="ARBA" id="ARBA00022475"/>
    </source>
</evidence>
<evidence type="ECO:0000256" key="8">
    <source>
        <dbReference type="SAM" id="MobiDB-lite"/>
    </source>
</evidence>
<dbReference type="PANTHER" id="PTHR23517">
    <property type="entry name" value="RESISTANCE PROTEIN MDTM, PUTATIVE-RELATED-RELATED"/>
    <property type="match status" value="1"/>
</dbReference>
<evidence type="ECO:0000256" key="9">
    <source>
        <dbReference type="SAM" id="Phobius"/>
    </source>
</evidence>
<evidence type="ECO:0000259" key="10">
    <source>
        <dbReference type="PROSITE" id="PS50850"/>
    </source>
</evidence>
<dbReference type="Proteomes" id="UP001209083">
    <property type="component" value="Chromosome"/>
</dbReference>
<feature type="transmembrane region" description="Helical" evidence="9">
    <location>
        <begin position="290"/>
        <end position="308"/>
    </location>
</feature>
<feature type="transmembrane region" description="Helical" evidence="9">
    <location>
        <begin position="491"/>
        <end position="511"/>
    </location>
</feature>
<feature type="transmembrane region" description="Helical" evidence="9">
    <location>
        <begin position="125"/>
        <end position="148"/>
    </location>
</feature>
<dbReference type="Pfam" id="PF00854">
    <property type="entry name" value="PTR2"/>
    <property type="match status" value="1"/>
</dbReference>
<feature type="transmembrane region" description="Helical" evidence="9">
    <location>
        <begin position="395"/>
        <end position="414"/>
    </location>
</feature>
<reference evidence="11 12" key="1">
    <citation type="submission" date="2023-05" db="EMBL/GenBank/DDBJ databases">
        <title>Lithophilousrod everest ZFBP1038 complete genpme.</title>
        <authorList>
            <person name="Tian M."/>
        </authorList>
    </citation>
    <scope>NUCLEOTIDE SEQUENCE [LARGE SCALE GENOMIC DNA]</scope>
    <source>
        <strain evidence="11 12">ZFBP1038</strain>
    </source>
</reference>
<keyword evidence="4" id="KW-1003">Cell membrane</keyword>
<keyword evidence="3" id="KW-0813">Transport</keyword>
<evidence type="ECO:0000256" key="3">
    <source>
        <dbReference type="ARBA" id="ARBA00022448"/>
    </source>
</evidence>
<feature type="transmembrane region" description="Helical" evidence="9">
    <location>
        <begin position="464"/>
        <end position="485"/>
    </location>
</feature>
<evidence type="ECO:0000256" key="1">
    <source>
        <dbReference type="ARBA" id="ARBA00004651"/>
    </source>
</evidence>
<evidence type="ECO:0000256" key="5">
    <source>
        <dbReference type="ARBA" id="ARBA00022692"/>
    </source>
</evidence>
<feature type="transmembrane region" description="Helical" evidence="9">
    <location>
        <begin position="364"/>
        <end position="388"/>
    </location>
</feature>
<dbReference type="CDD" id="cd17346">
    <property type="entry name" value="MFS_DtpA_like"/>
    <property type="match status" value="1"/>
</dbReference>
<keyword evidence="7 9" id="KW-0472">Membrane</keyword>
<feature type="region of interest" description="Disordered" evidence="8">
    <location>
        <begin position="1"/>
        <end position="49"/>
    </location>
</feature>
<feature type="domain" description="Major facilitator superfamily (MFS) profile" evidence="10">
    <location>
        <begin position="60"/>
        <end position="513"/>
    </location>
</feature>
<dbReference type="NCBIfam" id="TIGR00924">
    <property type="entry name" value="yjdL_sub1_fam"/>
    <property type="match status" value="1"/>
</dbReference>
<evidence type="ECO:0000256" key="6">
    <source>
        <dbReference type="ARBA" id="ARBA00022989"/>
    </source>
</evidence>
<dbReference type="RefSeq" id="WP_349640399.1">
    <property type="nucleotide sequence ID" value="NZ_CP090958.1"/>
</dbReference>
<feature type="transmembrane region" description="Helical" evidence="9">
    <location>
        <begin position="260"/>
        <end position="284"/>
    </location>
</feature>
<dbReference type="InterPro" id="IPR000109">
    <property type="entry name" value="POT_fam"/>
</dbReference>